<comment type="caution">
    <text evidence="7">The sequence shown here is derived from an EMBL/GenBank/DDBJ whole genome shotgun (WGS) entry which is preliminary data.</text>
</comment>
<dbReference type="AlphaFoldDB" id="A0A3R8TEA6"/>
<accession>A0A3R8TEA6</accession>
<gene>
    <name evidence="7" type="ORF">EIP75_05460</name>
</gene>
<dbReference type="InterPro" id="IPR001647">
    <property type="entry name" value="HTH_TetR"/>
</dbReference>
<evidence type="ECO:0000313" key="7">
    <source>
        <dbReference type="EMBL" id="RRS05638.1"/>
    </source>
</evidence>
<dbReference type="PANTHER" id="PTHR30055">
    <property type="entry name" value="HTH-TYPE TRANSCRIPTIONAL REGULATOR RUTR"/>
    <property type="match status" value="1"/>
</dbReference>
<dbReference type="InterPro" id="IPR036271">
    <property type="entry name" value="Tet_transcr_reg_TetR-rel_C_sf"/>
</dbReference>
<evidence type="ECO:0000256" key="4">
    <source>
        <dbReference type="PROSITE-ProRule" id="PRU00335"/>
    </source>
</evidence>
<organism evidence="7 8">
    <name type="scientific">Aquabacterium soli</name>
    <dbReference type="NCBI Taxonomy" id="2493092"/>
    <lineage>
        <taxon>Bacteria</taxon>
        <taxon>Pseudomonadati</taxon>
        <taxon>Pseudomonadota</taxon>
        <taxon>Betaproteobacteria</taxon>
        <taxon>Burkholderiales</taxon>
        <taxon>Aquabacterium</taxon>
    </lineage>
</organism>
<evidence type="ECO:0000256" key="2">
    <source>
        <dbReference type="ARBA" id="ARBA00023125"/>
    </source>
</evidence>
<dbReference type="Pfam" id="PF00440">
    <property type="entry name" value="TetR_N"/>
    <property type="match status" value="1"/>
</dbReference>
<feature type="region of interest" description="Disordered" evidence="5">
    <location>
        <begin position="1"/>
        <end position="20"/>
    </location>
</feature>
<name>A0A3R8TEA6_9BURK</name>
<sequence length="204" mass="21863">MSLNPSKSAPRPGGRSARVQASVHEATRQLLNEHGREALTVPLIASRAGVTPSTIYRRWGDIAELFADVALERLRPDGEPADTGSVATDMLTWSEQYLDEMSSEVGLAMMRDVLAAGVSTNGVPLPCRCAEFTAAQIDIILARGRARGEAGIPTVDKLMDGIVAPIIYKLLFGPTAPDAVWLRARLAECLPNTTAENGERAVQV</sequence>
<keyword evidence="1" id="KW-0805">Transcription regulation</keyword>
<dbReference type="Gene3D" id="1.10.357.10">
    <property type="entry name" value="Tetracycline Repressor, domain 2"/>
    <property type="match status" value="1"/>
</dbReference>
<dbReference type="Proteomes" id="UP000269265">
    <property type="component" value="Unassembled WGS sequence"/>
</dbReference>
<feature type="DNA-binding region" description="H-T-H motif" evidence="4">
    <location>
        <begin position="40"/>
        <end position="59"/>
    </location>
</feature>
<dbReference type="InterPro" id="IPR011075">
    <property type="entry name" value="TetR_C"/>
</dbReference>
<dbReference type="GO" id="GO:0003700">
    <property type="term" value="F:DNA-binding transcription factor activity"/>
    <property type="evidence" value="ECO:0007669"/>
    <property type="project" value="TreeGrafter"/>
</dbReference>
<evidence type="ECO:0000256" key="1">
    <source>
        <dbReference type="ARBA" id="ARBA00023015"/>
    </source>
</evidence>
<feature type="domain" description="HTH tetR-type" evidence="6">
    <location>
        <begin position="17"/>
        <end position="77"/>
    </location>
</feature>
<protein>
    <submittedName>
        <fullName evidence="7">TetR/AcrR family transcriptional regulator</fullName>
    </submittedName>
</protein>
<keyword evidence="8" id="KW-1185">Reference proteome</keyword>
<dbReference type="Pfam" id="PF16859">
    <property type="entry name" value="TetR_C_11"/>
    <property type="match status" value="1"/>
</dbReference>
<dbReference type="GO" id="GO:0000976">
    <property type="term" value="F:transcription cis-regulatory region binding"/>
    <property type="evidence" value="ECO:0007669"/>
    <property type="project" value="TreeGrafter"/>
</dbReference>
<reference evidence="7 8" key="1">
    <citation type="submission" date="2018-12" db="EMBL/GenBank/DDBJ databases">
        <title>The whole draft genome of Aquabacterium sp. SJQ9.</title>
        <authorList>
            <person name="Sun L."/>
            <person name="Gao X."/>
            <person name="Chen W."/>
            <person name="Huang K."/>
        </authorList>
    </citation>
    <scope>NUCLEOTIDE SEQUENCE [LARGE SCALE GENOMIC DNA]</scope>
    <source>
        <strain evidence="7 8">SJQ9</strain>
    </source>
</reference>
<dbReference type="RefSeq" id="WP_125242206.1">
    <property type="nucleotide sequence ID" value="NZ_RSED01000003.1"/>
</dbReference>
<dbReference type="InterPro" id="IPR009057">
    <property type="entry name" value="Homeodomain-like_sf"/>
</dbReference>
<proteinExistence type="predicted"/>
<evidence type="ECO:0000259" key="6">
    <source>
        <dbReference type="PROSITE" id="PS50977"/>
    </source>
</evidence>
<dbReference type="InterPro" id="IPR050109">
    <property type="entry name" value="HTH-type_TetR-like_transc_reg"/>
</dbReference>
<keyword evidence="2 4" id="KW-0238">DNA-binding</keyword>
<dbReference type="OrthoDB" id="9796019at2"/>
<dbReference type="EMBL" id="RSED01000003">
    <property type="protein sequence ID" value="RRS05638.1"/>
    <property type="molecule type" value="Genomic_DNA"/>
</dbReference>
<keyword evidence="3" id="KW-0804">Transcription</keyword>
<dbReference type="PANTHER" id="PTHR30055:SF148">
    <property type="entry name" value="TETR-FAMILY TRANSCRIPTIONAL REGULATOR"/>
    <property type="match status" value="1"/>
</dbReference>
<dbReference type="SUPFAM" id="SSF48498">
    <property type="entry name" value="Tetracyclin repressor-like, C-terminal domain"/>
    <property type="match status" value="1"/>
</dbReference>
<evidence type="ECO:0000256" key="3">
    <source>
        <dbReference type="ARBA" id="ARBA00023163"/>
    </source>
</evidence>
<evidence type="ECO:0000313" key="8">
    <source>
        <dbReference type="Proteomes" id="UP000269265"/>
    </source>
</evidence>
<dbReference type="Gene3D" id="1.10.10.60">
    <property type="entry name" value="Homeodomain-like"/>
    <property type="match status" value="1"/>
</dbReference>
<evidence type="ECO:0000256" key="5">
    <source>
        <dbReference type="SAM" id="MobiDB-lite"/>
    </source>
</evidence>
<dbReference type="SUPFAM" id="SSF46689">
    <property type="entry name" value="Homeodomain-like"/>
    <property type="match status" value="1"/>
</dbReference>
<dbReference type="PROSITE" id="PS50977">
    <property type="entry name" value="HTH_TETR_2"/>
    <property type="match status" value="1"/>
</dbReference>